<dbReference type="InterPro" id="IPR047149">
    <property type="entry name" value="KIF11-like"/>
</dbReference>
<evidence type="ECO:0000259" key="13">
    <source>
        <dbReference type="PROSITE" id="PS50067"/>
    </source>
</evidence>
<dbReference type="Gene3D" id="3.40.850.10">
    <property type="entry name" value="Kinesin motor domain"/>
    <property type="match status" value="1"/>
</dbReference>
<evidence type="ECO:0000256" key="1">
    <source>
        <dbReference type="ARBA" id="ARBA00004186"/>
    </source>
</evidence>
<feature type="domain" description="Kinesin motor" evidence="13">
    <location>
        <begin position="83"/>
        <end position="488"/>
    </location>
</feature>
<feature type="coiled-coil region" evidence="11">
    <location>
        <begin position="541"/>
        <end position="608"/>
    </location>
</feature>
<dbReference type="InterPro" id="IPR027417">
    <property type="entry name" value="P-loop_NTPase"/>
</dbReference>
<keyword evidence="4" id="KW-0493">Microtubule</keyword>
<dbReference type="PANTHER" id="PTHR47970">
    <property type="entry name" value="KINESIN-LIKE PROTEIN KIF11"/>
    <property type="match status" value="1"/>
</dbReference>
<dbReference type="InterPro" id="IPR001752">
    <property type="entry name" value="Kinesin_motor_dom"/>
</dbReference>
<dbReference type="GO" id="GO:0005634">
    <property type="term" value="C:nucleus"/>
    <property type="evidence" value="ECO:0007669"/>
    <property type="project" value="TreeGrafter"/>
</dbReference>
<dbReference type="PROSITE" id="PS00411">
    <property type="entry name" value="KINESIN_MOTOR_1"/>
    <property type="match status" value="1"/>
</dbReference>
<evidence type="ECO:0000256" key="11">
    <source>
        <dbReference type="SAM" id="Coils"/>
    </source>
</evidence>
<dbReference type="GO" id="GO:0005876">
    <property type="term" value="C:spindle microtubule"/>
    <property type="evidence" value="ECO:0007669"/>
    <property type="project" value="TreeGrafter"/>
</dbReference>
<dbReference type="EMBL" id="GBYB01004862">
    <property type="protein sequence ID" value="JAG74629.1"/>
    <property type="molecule type" value="Transcribed_RNA"/>
</dbReference>
<keyword evidence="7 11" id="KW-0175">Coiled coil</keyword>
<dbReference type="PRINTS" id="PR00380">
    <property type="entry name" value="KINESINHEAVY"/>
</dbReference>
<evidence type="ECO:0000256" key="2">
    <source>
        <dbReference type="ARBA" id="ARBA00022490"/>
    </source>
</evidence>
<feature type="coiled-coil region" evidence="11">
    <location>
        <begin position="661"/>
        <end position="709"/>
    </location>
</feature>
<evidence type="ECO:0000256" key="12">
    <source>
        <dbReference type="SAM" id="MobiDB-lite"/>
    </source>
</evidence>
<dbReference type="GO" id="GO:0008574">
    <property type="term" value="F:plus-end-directed microtubule motor activity"/>
    <property type="evidence" value="ECO:0007669"/>
    <property type="project" value="TreeGrafter"/>
</dbReference>
<comment type="subcellular location">
    <subcellularLocation>
        <location evidence="1">Cytoplasm</location>
        <location evidence="1">Cytoskeleton</location>
        <location evidence="1">Spindle</location>
    </subcellularLocation>
</comment>
<proteinExistence type="inferred from homology"/>
<dbReference type="GO" id="GO:0008017">
    <property type="term" value="F:microtubule binding"/>
    <property type="evidence" value="ECO:0007669"/>
    <property type="project" value="InterPro"/>
</dbReference>
<name>A0A0C9QW27_9HYME</name>
<dbReference type="PROSITE" id="PS50067">
    <property type="entry name" value="KINESIN_MOTOR_2"/>
    <property type="match status" value="1"/>
</dbReference>
<keyword evidence="3" id="KW-0597">Phosphoprotein</keyword>
<evidence type="ECO:0000256" key="10">
    <source>
        <dbReference type="PROSITE-ProRule" id="PRU00283"/>
    </source>
</evidence>
<comment type="similarity">
    <text evidence="10">Belongs to the TRAFAC class myosin-kinesin ATPase superfamily. Kinesin family.</text>
</comment>
<dbReference type="SMART" id="SM00129">
    <property type="entry name" value="KISc"/>
    <property type="match status" value="1"/>
</dbReference>
<dbReference type="Pfam" id="PF00225">
    <property type="entry name" value="Kinesin"/>
    <property type="match status" value="1"/>
</dbReference>
<keyword evidence="6 10" id="KW-0067">ATP-binding</keyword>
<keyword evidence="8 10" id="KW-0505">Motor protein</keyword>
<gene>
    <name evidence="14" type="primary">sub_4</name>
    <name evidence="14" type="ORF">g.64280</name>
</gene>
<protein>
    <submittedName>
        <fullName evidence="14">Sub_4 protein</fullName>
    </submittedName>
</protein>
<evidence type="ECO:0000256" key="7">
    <source>
        <dbReference type="ARBA" id="ARBA00023054"/>
    </source>
</evidence>
<dbReference type="GO" id="GO:0051231">
    <property type="term" value="P:spindle elongation"/>
    <property type="evidence" value="ECO:0007669"/>
    <property type="project" value="TreeGrafter"/>
</dbReference>
<evidence type="ECO:0000313" key="14">
    <source>
        <dbReference type="EMBL" id="JAG74629.1"/>
    </source>
</evidence>
<dbReference type="InterPro" id="IPR036961">
    <property type="entry name" value="Kinesin_motor_dom_sf"/>
</dbReference>
<dbReference type="SUPFAM" id="SSF52540">
    <property type="entry name" value="P-loop containing nucleoside triphosphate hydrolases"/>
    <property type="match status" value="1"/>
</dbReference>
<dbReference type="GO" id="GO:0005524">
    <property type="term" value="F:ATP binding"/>
    <property type="evidence" value="ECO:0007669"/>
    <property type="project" value="UniProtKB-UniRule"/>
</dbReference>
<feature type="binding site" evidence="10">
    <location>
        <begin position="181"/>
        <end position="188"/>
    </location>
    <ligand>
        <name>ATP</name>
        <dbReference type="ChEBI" id="CHEBI:30616"/>
    </ligand>
</feature>
<evidence type="ECO:0000256" key="5">
    <source>
        <dbReference type="ARBA" id="ARBA00022741"/>
    </source>
</evidence>
<feature type="compositionally biased region" description="Basic residues" evidence="12">
    <location>
        <begin position="1348"/>
        <end position="1357"/>
    </location>
</feature>
<feature type="coiled-coil region" evidence="11">
    <location>
        <begin position="1080"/>
        <end position="1138"/>
    </location>
</feature>
<evidence type="ECO:0000256" key="9">
    <source>
        <dbReference type="ARBA" id="ARBA00023212"/>
    </source>
</evidence>
<dbReference type="GO" id="GO:0072686">
    <property type="term" value="C:mitotic spindle"/>
    <property type="evidence" value="ECO:0007669"/>
    <property type="project" value="TreeGrafter"/>
</dbReference>
<evidence type="ECO:0000256" key="3">
    <source>
        <dbReference type="ARBA" id="ARBA00022553"/>
    </source>
</evidence>
<reference evidence="14" key="1">
    <citation type="submission" date="2015-01" db="EMBL/GenBank/DDBJ databases">
        <title>Transcriptome Assembly of Fopius arisanus.</title>
        <authorList>
            <person name="Geib S."/>
        </authorList>
    </citation>
    <scope>NUCLEOTIDE SEQUENCE</scope>
</reference>
<sequence>MSGFTANVSKGDRLLDSIRPSDGAGMRNEMSYLYGRDPSILAYSQRPGPSAQCKKNLSSDYETEESIYSDGTSLGPDVLSRQTVKVFLRLKPFPRKMKLPDEQKEAYEIINTTTLLTRIPCLDTTTVSMKKNCQIDTVCRKFTFTETFGPDTTQLSLFERVIRPQMEEFFDGRNCIAMTYGTTNSGKSHTLQGSTSCPGIIPRSLEYVFSNINPRTSPCYKPVDNNTVISLTASERLAEMETTTKILSSQYISAYKQMQKLLQEESPQRPSQATDAQYLVWVSFAEIYNEVIYDLLSSETQKRRIPLKLAADSQGRAFIKNLKTVCVHSGSEAYQVLMAGQCNLKVAATALNARSSRSHCIFTITLLKFYNENRPNSVELSRFSFCDLAGSERLKKTLNVGDRLKEAQNINTSLLVLGRCLKSIYEGQLMKQRQEHLGPFRESKLTRLFQQALSGKEPMALIVNVNPLPNLYEETQHVLNLAAIAKNIVIQPKKPKRRRSLTRFSLVVAQSTKTATDWDDTDLEIIAEQSSTEEYETQSNASVAQTDYDELIAENERLKGEYTALKTSHFKRDLQIREELANSYAEMLEKIQKDYKAKIEVYENQQEEFLECQLTMLKDYYEKKLACKESAPSEADDDDEEEDNGRIVELQRQVSMLSGKVISLKMTMKDLRTEKMEVEQEKNNLKHETTILKDELTSVKARLASLEEDFSVKGDGSIYILELKEQLTALWQKNKNLKDMLNEAKLDYIEITDDCREKEEKIARLEAKYIIESDKCRNLESAYEDVNALYRDETQLKEEIENHLEREINLRKKLEKQLEMLNGNIAVEVNSTTSFIKKEMLSPTMEDSTGDSGGQEVFLEFRDIPMGDNQMIESLNQQIQLLEEEKKLLSEKLSYSVEEINSLKEDLRSAKGRIDEIGVQLSQRELTDMRDQYDALKANCEEQVARIKELSDELTTANGILENYSSDGNDQKRLIEENQQLLLQLKETSSEKDNLSKQVENLQMAREDLESQIREWKKKLGLMELEINNLHMSDKLRTGENNKLTEELAACRLQHASQVSDLKDRLKTFEESNQGNSQAMKESLQKIQQLELKLENMENLERKISETDALLSKCQTEKSELEMELKKNEDRIFHLKSQLEQSEMAGKDKDDEIVRLQKELKTQIKAAHDPSTLETEKAHKQIIQELSETRAALGDATKINEALETKIRNLMETRSENYEQTQKLITTLQRNIAEQTAEIKDLKTTNVSIINSLDEKETEMEHFKKNRDETIARYEVLVRSLQDNLDREKREVMRYQEVFTRQGQTPREKDDDSSKFRAPSDDRATLKVPVTKPRDESTSDETSPKSTSSRRARRGKKVPAETSNSDEIDIPVYELSPSESKRTTRRTAAATAVAPTSEKRIRKRKKLFNAEPSAVDLTPEVVPPSPSPSFSRSLRSRRK</sequence>
<evidence type="ECO:0000256" key="8">
    <source>
        <dbReference type="ARBA" id="ARBA00023175"/>
    </source>
</evidence>
<keyword evidence="5 10" id="KW-0547">Nucleotide-binding</keyword>
<organism evidence="14">
    <name type="scientific">Fopius arisanus</name>
    <dbReference type="NCBI Taxonomy" id="64838"/>
    <lineage>
        <taxon>Eukaryota</taxon>
        <taxon>Metazoa</taxon>
        <taxon>Ecdysozoa</taxon>
        <taxon>Arthropoda</taxon>
        <taxon>Hexapoda</taxon>
        <taxon>Insecta</taxon>
        <taxon>Pterygota</taxon>
        <taxon>Neoptera</taxon>
        <taxon>Endopterygota</taxon>
        <taxon>Hymenoptera</taxon>
        <taxon>Apocrita</taxon>
        <taxon>Ichneumonoidea</taxon>
        <taxon>Braconidae</taxon>
        <taxon>Opiinae</taxon>
        <taxon>Fopius</taxon>
    </lineage>
</organism>
<dbReference type="InterPro" id="IPR019821">
    <property type="entry name" value="Kinesin_motor_CS"/>
</dbReference>
<dbReference type="GO" id="GO:0090307">
    <property type="term" value="P:mitotic spindle assembly"/>
    <property type="evidence" value="ECO:0007669"/>
    <property type="project" value="TreeGrafter"/>
</dbReference>
<feature type="coiled-coil region" evidence="11">
    <location>
        <begin position="734"/>
        <end position="824"/>
    </location>
</feature>
<dbReference type="PANTHER" id="PTHR47970:SF29">
    <property type="entry name" value="KINESIN FAMILY MEMBER 20B"/>
    <property type="match status" value="1"/>
</dbReference>
<keyword evidence="9" id="KW-0206">Cytoskeleton</keyword>
<feature type="coiled-coil region" evidence="11">
    <location>
        <begin position="872"/>
        <end position="1026"/>
    </location>
</feature>
<accession>A0A0C9QW27</accession>
<keyword evidence="2" id="KW-0963">Cytoplasm</keyword>
<evidence type="ECO:0000256" key="6">
    <source>
        <dbReference type="ARBA" id="ARBA00022840"/>
    </source>
</evidence>
<feature type="region of interest" description="Disordered" evidence="12">
    <location>
        <begin position="1296"/>
        <end position="1439"/>
    </location>
</feature>
<feature type="compositionally biased region" description="Basic and acidic residues" evidence="12">
    <location>
        <begin position="1306"/>
        <end position="1325"/>
    </location>
</feature>
<dbReference type="GO" id="GO:0007018">
    <property type="term" value="P:microtubule-based movement"/>
    <property type="evidence" value="ECO:0007669"/>
    <property type="project" value="InterPro"/>
</dbReference>
<evidence type="ECO:0000256" key="4">
    <source>
        <dbReference type="ARBA" id="ARBA00022701"/>
    </source>
</evidence>